<dbReference type="AlphaFoldDB" id="A0AAN9ALH8"/>
<dbReference type="PANTHER" id="PTHR47331:SF6">
    <property type="entry name" value="DOUBLECORTIN DOMAIN-CONTAINING PROTEIN"/>
    <property type="match status" value="1"/>
</dbReference>
<dbReference type="Proteomes" id="UP001374579">
    <property type="component" value="Unassembled WGS sequence"/>
</dbReference>
<feature type="region of interest" description="Disordered" evidence="1">
    <location>
        <begin position="1"/>
        <end position="23"/>
    </location>
</feature>
<dbReference type="EMBL" id="JBAMIC010003663">
    <property type="protein sequence ID" value="KAK7088914.1"/>
    <property type="molecule type" value="Genomic_DNA"/>
</dbReference>
<feature type="compositionally biased region" description="Low complexity" evidence="1">
    <location>
        <begin position="9"/>
        <end position="19"/>
    </location>
</feature>
<sequence length="982" mass="110853">MSEDHLSNRSRTSATSSFAARKRAKAEAARARLQFARIEFDIMRERAKNERIKSECDAHLKLLEEEKEAAAAEAEANALEDENSIGNLSHARSISPTLKLPAENAEEKTRKYVASLYSQHNTEVDVSDHQNAAAGTGAQFDFTKFLLKKDLLLSRLTVFNEQPESFEVWRNSFSSVMKDLDLTPQEELDLLVKNLGPESSKYAYSLRSSNPANPQRALQLLWERLDDRYGSPEQVESCLKTKLERFPQLTSLNKDSRKLYELCDILDEIQCAKENPKLSLLFALYDSSAGVNSIVCKLPHAIRQKWITQASNYKQQHGVPFPPFTFLVEFLRNVSKVYNDPAFRFAAEPDKRGHDQREQTRHNVFNRKSTIDDNGDSADESSVKCPIHKTQHSLTECKAFRAKSWQERKTFLKDNNICYKCLSSNTHIASKCSAVVKCGKCDKGHLTAMHREPSRPQAPSSEYGGEGQREEVVKSKCTRLCGDNSGSRSCGKVILVHVFPEGQPERSQEVYAIIDDQSNRSLAAPSLFNQQQVSSQEVLYTLSSCAGQSTISGRRADRLCVQSHDGRKTMRLPPLLECANIPNDRTEIPTPEVAQHHPHLRNIAHNIPQIHGRAPIALLIGRDLPEAHHVTEQVTGPPMSPFAQCLPLGWVIVGDVCLNRMHKPSSPSAVRVNKTSVTSDRWTIFEPCTNDFKVTEADCLGDTVFQRTKEDEKIGLSVEDKRFLDLMDQQFQKNDSGRWSAPLPFRSSRSIPMNNRSQAVSRAHALDISLKKDPVKKEHSSEEDVKNFVSRDFYIDDGVTSLPQKEQAVSLIKRTQADLMEKGEIRLHKYASNDRAFLQDLSADDLCAELHYVDLSDRTAPLPVHSCLGLPYLDEEGLLRVGGRLCNAKETMGLASVHPVILPKNHHVSTLLVRHYHKKVKHKGRHFTEGALRSNGFWIIGAKRLVQSIIQQCFLFKRTSRKAILFFSKMQRLTEITGQLVW</sequence>
<protein>
    <submittedName>
        <fullName evidence="2">Uncharacterized protein</fullName>
    </submittedName>
</protein>
<evidence type="ECO:0000256" key="1">
    <source>
        <dbReference type="SAM" id="MobiDB-lite"/>
    </source>
</evidence>
<evidence type="ECO:0000313" key="3">
    <source>
        <dbReference type="Proteomes" id="UP001374579"/>
    </source>
</evidence>
<feature type="region of interest" description="Disordered" evidence="1">
    <location>
        <begin position="449"/>
        <end position="468"/>
    </location>
</feature>
<comment type="caution">
    <text evidence="2">The sequence shown here is derived from an EMBL/GenBank/DDBJ whole genome shotgun (WGS) entry which is preliminary data.</text>
</comment>
<gene>
    <name evidence="2" type="ORF">V1264_024565</name>
</gene>
<accession>A0AAN9ALH8</accession>
<proteinExistence type="predicted"/>
<keyword evidence="3" id="KW-1185">Reference proteome</keyword>
<organism evidence="2 3">
    <name type="scientific">Littorina saxatilis</name>
    <dbReference type="NCBI Taxonomy" id="31220"/>
    <lineage>
        <taxon>Eukaryota</taxon>
        <taxon>Metazoa</taxon>
        <taxon>Spiralia</taxon>
        <taxon>Lophotrochozoa</taxon>
        <taxon>Mollusca</taxon>
        <taxon>Gastropoda</taxon>
        <taxon>Caenogastropoda</taxon>
        <taxon>Littorinimorpha</taxon>
        <taxon>Littorinoidea</taxon>
        <taxon>Littorinidae</taxon>
        <taxon>Littorina</taxon>
    </lineage>
</organism>
<evidence type="ECO:0000313" key="2">
    <source>
        <dbReference type="EMBL" id="KAK7088914.1"/>
    </source>
</evidence>
<name>A0AAN9ALH8_9CAEN</name>
<reference evidence="2 3" key="1">
    <citation type="submission" date="2024-02" db="EMBL/GenBank/DDBJ databases">
        <title>Chromosome-scale genome assembly of the rough periwinkle Littorina saxatilis.</title>
        <authorList>
            <person name="De Jode A."/>
            <person name="Faria R."/>
            <person name="Formenti G."/>
            <person name="Sims Y."/>
            <person name="Smith T.P."/>
            <person name="Tracey A."/>
            <person name="Wood J.M.D."/>
            <person name="Zagrodzka Z.B."/>
            <person name="Johannesson K."/>
            <person name="Butlin R.K."/>
            <person name="Leder E.H."/>
        </authorList>
    </citation>
    <scope>NUCLEOTIDE SEQUENCE [LARGE SCALE GENOMIC DNA]</scope>
    <source>
        <strain evidence="2">Snail1</strain>
        <tissue evidence="2">Muscle</tissue>
    </source>
</reference>
<dbReference type="PANTHER" id="PTHR47331">
    <property type="entry name" value="PHD-TYPE DOMAIN-CONTAINING PROTEIN"/>
    <property type="match status" value="1"/>
</dbReference>